<proteinExistence type="predicted"/>
<feature type="domain" description="Glycosyl transferase family 1" evidence="1">
    <location>
        <begin position="195"/>
        <end position="350"/>
    </location>
</feature>
<dbReference type="RefSeq" id="WP_134993035.1">
    <property type="nucleotide sequence ID" value="NZ_JAHONF010000003.1"/>
</dbReference>
<dbReference type="Proteomes" id="UP000285503">
    <property type="component" value="Unassembled WGS sequence"/>
</dbReference>
<dbReference type="PANTHER" id="PTHR45947">
    <property type="entry name" value="SULFOQUINOVOSYL TRANSFERASE SQD2"/>
    <property type="match status" value="1"/>
</dbReference>
<dbReference type="EMBL" id="QRNE01000006">
    <property type="protein sequence ID" value="RHK29397.1"/>
    <property type="molecule type" value="Genomic_DNA"/>
</dbReference>
<accession>A0A415G0Y7</accession>
<dbReference type="Pfam" id="PF00534">
    <property type="entry name" value="Glycos_transf_1"/>
    <property type="match status" value="1"/>
</dbReference>
<name>A0A415G0Y7_9BACE</name>
<dbReference type="SUPFAM" id="SSF53756">
    <property type="entry name" value="UDP-Glycosyltransferase/glycogen phosphorylase"/>
    <property type="match status" value="1"/>
</dbReference>
<evidence type="ECO:0000313" key="2">
    <source>
        <dbReference type="EMBL" id="RHK29397.1"/>
    </source>
</evidence>
<sequence>MMKVLFCSPYSDAPKVIKGGINTWGRYIMAYYKQYGKNQVKMIPVSLDRTVCVDEKASFVVRLIYGFREQIGPVKKAIKHMDSERPLVAHFCTSAGLGLFRDLLFLREAKKRGIKTVVHLHFGRIPELAKKNNWEWKLLSKVLHMCDVPVVMNRPTEKTLIDEGFKNVTYLPNPLGVSVLDSIYSTEGKYERIPRRLLYCGHVFKSKGVLELVEGCSRIPNIELRVVGKYSQNIKAEMQSIAVKSGKDISWLVFVGEVSHEDVIREFFQADMFVFPSYSEGFPNVILEAMACGCPIVSSGVGAIPEMLDIDGNACGVCFKSRNADEVYSAVSSLIDNQKLKSLFAANARARVNSMYAIPQVWKEMVNIWKK</sequence>
<dbReference type="GO" id="GO:0016757">
    <property type="term" value="F:glycosyltransferase activity"/>
    <property type="evidence" value="ECO:0007669"/>
    <property type="project" value="InterPro"/>
</dbReference>
<comment type="caution">
    <text evidence="2">The sequence shown here is derived from an EMBL/GenBank/DDBJ whole genome shotgun (WGS) entry which is preliminary data.</text>
</comment>
<dbReference type="Gene3D" id="3.40.50.2000">
    <property type="entry name" value="Glycogen Phosphorylase B"/>
    <property type="match status" value="2"/>
</dbReference>
<gene>
    <name evidence="2" type="ORF">DW075_02500</name>
</gene>
<organism evidence="2 3">
    <name type="scientific">Bacteroides xylanisolvens</name>
    <dbReference type="NCBI Taxonomy" id="371601"/>
    <lineage>
        <taxon>Bacteria</taxon>
        <taxon>Pseudomonadati</taxon>
        <taxon>Bacteroidota</taxon>
        <taxon>Bacteroidia</taxon>
        <taxon>Bacteroidales</taxon>
        <taxon>Bacteroidaceae</taxon>
        <taxon>Bacteroides</taxon>
    </lineage>
</organism>
<reference evidence="2 3" key="1">
    <citation type="submission" date="2018-08" db="EMBL/GenBank/DDBJ databases">
        <title>A genome reference for cultivated species of the human gut microbiota.</title>
        <authorList>
            <person name="Zou Y."/>
            <person name="Xue W."/>
            <person name="Luo G."/>
        </authorList>
    </citation>
    <scope>NUCLEOTIDE SEQUENCE [LARGE SCALE GENOMIC DNA]</scope>
    <source>
        <strain evidence="2 3">AF46-11NS</strain>
    </source>
</reference>
<dbReference type="InterPro" id="IPR001296">
    <property type="entry name" value="Glyco_trans_1"/>
</dbReference>
<keyword evidence="2" id="KW-0808">Transferase</keyword>
<dbReference type="CDD" id="cd03801">
    <property type="entry name" value="GT4_PimA-like"/>
    <property type="match status" value="1"/>
</dbReference>
<evidence type="ECO:0000313" key="3">
    <source>
        <dbReference type="Proteomes" id="UP000285503"/>
    </source>
</evidence>
<protein>
    <submittedName>
        <fullName evidence="2">Glycosyltransferase</fullName>
    </submittedName>
</protein>
<dbReference type="AlphaFoldDB" id="A0A415G0Y7"/>
<dbReference type="PANTHER" id="PTHR45947:SF3">
    <property type="entry name" value="SULFOQUINOVOSYL TRANSFERASE SQD2"/>
    <property type="match status" value="1"/>
</dbReference>
<evidence type="ECO:0000259" key="1">
    <source>
        <dbReference type="Pfam" id="PF00534"/>
    </source>
</evidence>
<dbReference type="InterPro" id="IPR050194">
    <property type="entry name" value="Glycosyltransferase_grp1"/>
</dbReference>